<accession>A0AA85JA61</accession>
<dbReference type="Proteomes" id="UP000050795">
    <property type="component" value="Unassembled WGS sequence"/>
</dbReference>
<dbReference type="WBParaSite" id="TREG1_19590.2">
    <property type="protein sequence ID" value="TREG1_19590.2"/>
    <property type="gene ID" value="TREG1_19590"/>
</dbReference>
<reference evidence="2" key="2">
    <citation type="submission" date="2023-11" db="UniProtKB">
        <authorList>
            <consortium name="WormBaseParasite"/>
        </authorList>
    </citation>
    <scope>IDENTIFICATION</scope>
</reference>
<protein>
    <submittedName>
        <fullName evidence="2">Uncharacterized protein</fullName>
    </submittedName>
</protein>
<evidence type="ECO:0000313" key="1">
    <source>
        <dbReference type="Proteomes" id="UP000050795"/>
    </source>
</evidence>
<evidence type="ECO:0000313" key="2">
    <source>
        <dbReference type="WBParaSite" id="TREG1_19590.2"/>
    </source>
</evidence>
<sequence>MRVDAAELNTSLGRDVILQYGFELINNTLKNDLVPQLLLETLKDIYQNFISNKHSLDGIGDETFGHITPKLITSKLNKIIQPEEFIWTNDLRDNNIQSPFETSSINKGQRTVWCTVLADRAMKNALAFDIFEDILMDVFKYIIPKGAKYIMEEQQIFISISEETVGELIAELASKEYNLQIEILQLHLLKTIDGIARKNPGEVLASMAVDVLLPIAVPGPITGTYTSNPVEENTLKNMAFDVLLDKVCSISEADKTVNECLPLTTYHEMINENIFFMETLEMLKYHIDNDLADIDLMETEERSVSERCFFPGTCITHLWFNTCNHSDGQNLQLLVKSMKITYINLFLLTK</sequence>
<name>A0AA85JA61_TRIRE</name>
<proteinExistence type="predicted"/>
<organism evidence="1 2">
    <name type="scientific">Trichobilharzia regenti</name>
    <name type="common">Nasal bird schistosome</name>
    <dbReference type="NCBI Taxonomy" id="157069"/>
    <lineage>
        <taxon>Eukaryota</taxon>
        <taxon>Metazoa</taxon>
        <taxon>Spiralia</taxon>
        <taxon>Lophotrochozoa</taxon>
        <taxon>Platyhelminthes</taxon>
        <taxon>Trematoda</taxon>
        <taxon>Digenea</taxon>
        <taxon>Strigeidida</taxon>
        <taxon>Schistosomatoidea</taxon>
        <taxon>Schistosomatidae</taxon>
        <taxon>Trichobilharzia</taxon>
    </lineage>
</organism>
<keyword evidence="1" id="KW-1185">Reference proteome</keyword>
<reference evidence="1" key="1">
    <citation type="submission" date="2022-06" db="EMBL/GenBank/DDBJ databases">
        <authorList>
            <person name="Berger JAMES D."/>
            <person name="Berger JAMES D."/>
        </authorList>
    </citation>
    <scope>NUCLEOTIDE SEQUENCE [LARGE SCALE GENOMIC DNA]</scope>
</reference>
<dbReference type="AlphaFoldDB" id="A0AA85JA61"/>